<dbReference type="PANTHER" id="PTHR35585:SF1">
    <property type="entry name" value="HHE DOMAIN PROTEIN (AFU_ORTHOLOGUE AFUA_4G00730)"/>
    <property type="match status" value="1"/>
</dbReference>
<evidence type="ECO:0000313" key="3">
    <source>
        <dbReference type="EMBL" id="MBC2869667.1"/>
    </source>
</evidence>
<protein>
    <submittedName>
        <fullName evidence="3">Hemerythrin domain-containing protein</fullName>
    </submittedName>
</protein>
<evidence type="ECO:0000256" key="1">
    <source>
        <dbReference type="SAM" id="MobiDB-lite"/>
    </source>
</evidence>
<gene>
    <name evidence="3" type="ORF">H1R13_33380</name>
</gene>
<dbReference type="InterPro" id="IPR012312">
    <property type="entry name" value="Hemerythrin-like"/>
</dbReference>
<dbReference type="AlphaFoldDB" id="A0A7X1I6H7"/>
<evidence type="ECO:0000313" key="4">
    <source>
        <dbReference type="Proteomes" id="UP000517694"/>
    </source>
</evidence>
<feature type="domain" description="Hemerythrin-like" evidence="2">
    <location>
        <begin position="29"/>
        <end position="147"/>
    </location>
</feature>
<feature type="region of interest" description="Disordered" evidence="1">
    <location>
        <begin position="1"/>
        <end position="22"/>
    </location>
</feature>
<dbReference type="Pfam" id="PF01814">
    <property type="entry name" value="Hemerythrin"/>
    <property type="match status" value="1"/>
</dbReference>
<dbReference type="EMBL" id="JACMHY010000020">
    <property type="protein sequence ID" value="MBC2869667.1"/>
    <property type="molecule type" value="Genomic_DNA"/>
</dbReference>
<dbReference type="Proteomes" id="UP000517694">
    <property type="component" value="Unassembled WGS sequence"/>
</dbReference>
<sequence>MRRPTGVPRCAARSPAHRRGAAVDTRRGIVEELTDDHRRIQSLFDRIRSAPAGSAERSALVEEASRKLVRHATAERSHLYPAVRRHLPDGAARAEHALRGHQEIEELLRSLREADTGGEDFGRLLLAVVTRVTRHVVEEEQLLFPRLQALCPAEVLCDLGAKVRGAEASAPTRPRPAASDAAPLVRITSQVWGPLDRLRDLAARRGRR</sequence>
<accession>A0A7X1I6H7</accession>
<evidence type="ECO:0000259" key="2">
    <source>
        <dbReference type="Pfam" id="PF01814"/>
    </source>
</evidence>
<dbReference type="PANTHER" id="PTHR35585">
    <property type="entry name" value="HHE DOMAIN PROTEIN (AFU_ORTHOLOGUE AFUA_4G00730)"/>
    <property type="match status" value="1"/>
</dbReference>
<name>A0A7X1I6H7_9ACTN</name>
<organism evidence="3 4">
    <name type="scientific">Streptomyces mexicanus</name>
    <dbReference type="NCBI Taxonomy" id="178566"/>
    <lineage>
        <taxon>Bacteria</taxon>
        <taxon>Bacillati</taxon>
        <taxon>Actinomycetota</taxon>
        <taxon>Actinomycetes</taxon>
        <taxon>Kitasatosporales</taxon>
        <taxon>Streptomycetaceae</taxon>
        <taxon>Streptomyces</taxon>
    </lineage>
</organism>
<comment type="caution">
    <text evidence="3">The sequence shown here is derived from an EMBL/GenBank/DDBJ whole genome shotgun (WGS) entry which is preliminary data.</text>
</comment>
<proteinExistence type="predicted"/>
<reference evidence="3 4" key="1">
    <citation type="submission" date="2020-08" db="EMBL/GenBank/DDBJ databases">
        <title>Whole-Genome Sequence of French Clinical Streptomyces mexicanus Strain Q0842.</title>
        <authorList>
            <person name="Boxberger M."/>
            <person name="La Scola B."/>
        </authorList>
    </citation>
    <scope>NUCLEOTIDE SEQUENCE [LARGE SCALE GENOMIC DNA]</scope>
    <source>
        <strain evidence="3 4">Marseille-Q0842</strain>
    </source>
</reference>
<dbReference type="Gene3D" id="1.20.120.520">
    <property type="entry name" value="nmb1532 protein domain like"/>
    <property type="match status" value="1"/>
</dbReference>
<keyword evidence="4" id="KW-1185">Reference proteome</keyword>